<keyword evidence="1" id="KW-0012">Acyltransferase</keyword>
<keyword evidence="1" id="KW-0808">Transferase</keyword>
<gene>
    <name evidence="1" type="primary">acoC</name>
    <name evidence="1" type="ORF">FVB9532_01445</name>
</gene>
<organism evidence="1 2">
    <name type="scientific">Mesonia oceanica</name>
    <dbReference type="NCBI Taxonomy" id="2687242"/>
    <lineage>
        <taxon>Bacteria</taxon>
        <taxon>Pseudomonadati</taxon>
        <taxon>Bacteroidota</taxon>
        <taxon>Flavobacteriia</taxon>
        <taxon>Flavobacteriales</taxon>
        <taxon>Flavobacteriaceae</taxon>
        <taxon>Mesonia</taxon>
    </lineage>
</organism>
<accession>A0AC61Y6Z9</accession>
<sequence length="283" mass="32554">MMKTIKFLMITFFLFSQLCVQAQYGFKVEKEGNASKTILFIPGFASSGEVYDETVEKLKDEYTCYQLTMPGFAGVKSQKEASFELWKEQLASFIQQENIEKPILVGHSMGGGLAMALASDYPTLVSKVIIIDALPCLAAMSNPSFQSKENIDCSTNVKQITSMKDEDFKQMQQQASRQMTTQTDKANEILKWSLASNRTTFAKMYCDFYNTDLREKIAKIEIPVYVLLESYFVNFKDVIEKQYQSLPHKKLVYANKGLHFIMYDDKDWYFSKLNEFLAEENDF</sequence>
<name>A0AC61Y6Z9_9FLAO</name>
<dbReference type="Proteomes" id="UP000356253">
    <property type="component" value="Unassembled WGS sequence"/>
</dbReference>
<comment type="caution">
    <text evidence="1">The sequence shown here is derived from an EMBL/GenBank/DDBJ whole genome shotgun (WGS) entry which is preliminary data.</text>
</comment>
<evidence type="ECO:0000313" key="2">
    <source>
        <dbReference type="Proteomes" id="UP000356253"/>
    </source>
</evidence>
<reference evidence="1" key="1">
    <citation type="submission" date="2019-09" db="EMBL/GenBank/DDBJ databases">
        <authorList>
            <person name="Rodrigo-Torres L."/>
            <person name="Arahal R. D."/>
            <person name="Lucena T."/>
        </authorList>
    </citation>
    <scope>NUCLEOTIDE SEQUENCE</scope>
    <source>
        <strain evidence="1">ISS653</strain>
    </source>
</reference>
<protein>
    <submittedName>
        <fullName evidence="1">Dihydrolipoyllysine-residue acetyltransferase component of acetoin cleaving system</fullName>
        <ecNumber evidence="1">2.3.1.12</ecNumber>
    </submittedName>
</protein>
<proteinExistence type="predicted"/>
<evidence type="ECO:0000313" key="1">
    <source>
        <dbReference type="EMBL" id="VVV00180.1"/>
    </source>
</evidence>
<dbReference type="EC" id="2.3.1.12" evidence="1"/>
<keyword evidence="2" id="KW-1185">Reference proteome</keyword>
<dbReference type="EMBL" id="CABVMM010000005">
    <property type="protein sequence ID" value="VVV00180.1"/>
    <property type="molecule type" value="Genomic_DNA"/>
</dbReference>